<evidence type="ECO:0000256" key="4">
    <source>
        <dbReference type="ARBA" id="ARBA00023125"/>
    </source>
</evidence>
<evidence type="ECO:0000256" key="2">
    <source>
        <dbReference type="ARBA" id="ARBA00022833"/>
    </source>
</evidence>
<dbReference type="CDD" id="cd00067">
    <property type="entry name" value="GAL4"/>
    <property type="match status" value="1"/>
</dbReference>
<keyword evidence="4" id="KW-0238">DNA-binding</keyword>
<gene>
    <name evidence="8" type="ORF">M747DRAFT_362501</name>
</gene>
<sequence>MAKSQSRPPRRKACSNCIKSKVRCTLDRPACSRCRLTGRTCDYGTTTTALEHRHFPRLQETHIGETDSLESQSVPSPSVPELSSREFDFEAINLTPSSIAEDIRDRWLRPFFLPAHGRSETPKVCHPHTLQFIARIMKTYPRYMLRDRRPPPIIHHVQVRENETPRALANCYSLVRMWEQAVPGSEEIVLNTVAREMERLASEVCISIHCTTYLIYSILMYFGPRGGFSDTIIITLMNMASQTARNGLFCAAELARTRPTWESWIVAATKRRAIFTLYIFSNIYNADRMLPNFVAEELRGVYAPGNKALWEAADRETWNKEYDRYLLDWQDGSLEISELWPSTEMEEPERRRRIERWVQTVDEFGMMLYSVCAHIHGS</sequence>
<dbReference type="Gene3D" id="4.10.240.10">
    <property type="entry name" value="Zn(2)-C6 fungal-type DNA-binding domain"/>
    <property type="match status" value="1"/>
</dbReference>
<keyword evidence="6" id="KW-0539">Nucleus</keyword>
<name>A0A370BJI4_ASPNG</name>
<accession>A0A370BJI4</accession>
<dbReference type="PROSITE" id="PS50048">
    <property type="entry name" value="ZN2_CY6_FUNGAL_2"/>
    <property type="match status" value="1"/>
</dbReference>
<evidence type="ECO:0000256" key="3">
    <source>
        <dbReference type="ARBA" id="ARBA00023015"/>
    </source>
</evidence>
<dbReference type="InterPro" id="IPR001138">
    <property type="entry name" value="Zn2Cys6_DnaBD"/>
</dbReference>
<dbReference type="VEuPathDB" id="FungiDB:M747DRAFT_362501"/>
<organism evidence="8 9">
    <name type="scientific">Aspergillus niger ATCC 13496</name>
    <dbReference type="NCBI Taxonomy" id="1353008"/>
    <lineage>
        <taxon>Eukaryota</taxon>
        <taxon>Fungi</taxon>
        <taxon>Dikarya</taxon>
        <taxon>Ascomycota</taxon>
        <taxon>Pezizomycotina</taxon>
        <taxon>Eurotiomycetes</taxon>
        <taxon>Eurotiomycetidae</taxon>
        <taxon>Eurotiales</taxon>
        <taxon>Aspergillaceae</taxon>
        <taxon>Aspergillus</taxon>
        <taxon>Aspergillus subgen. Circumdati</taxon>
    </lineage>
</organism>
<proteinExistence type="predicted"/>
<keyword evidence="3" id="KW-0805">Transcription regulation</keyword>
<dbReference type="InterPro" id="IPR036864">
    <property type="entry name" value="Zn2-C6_fun-type_DNA-bd_sf"/>
</dbReference>
<dbReference type="Pfam" id="PF00172">
    <property type="entry name" value="Zn_clus"/>
    <property type="match status" value="1"/>
</dbReference>
<dbReference type="GO" id="GO:0000981">
    <property type="term" value="F:DNA-binding transcription factor activity, RNA polymerase II-specific"/>
    <property type="evidence" value="ECO:0007669"/>
    <property type="project" value="InterPro"/>
</dbReference>
<evidence type="ECO:0000313" key="9">
    <source>
        <dbReference type="Proteomes" id="UP000253845"/>
    </source>
</evidence>
<evidence type="ECO:0000256" key="5">
    <source>
        <dbReference type="ARBA" id="ARBA00023163"/>
    </source>
</evidence>
<evidence type="ECO:0000256" key="6">
    <source>
        <dbReference type="ARBA" id="ARBA00023242"/>
    </source>
</evidence>
<keyword evidence="2" id="KW-0862">Zinc</keyword>
<reference evidence="8 9" key="1">
    <citation type="submission" date="2018-07" db="EMBL/GenBank/DDBJ databases">
        <title>Section-level genome sequencing of Aspergillus section Nigri to investigate inter- and intra-species variation.</title>
        <authorList>
            <consortium name="DOE Joint Genome Institute"/>
            <person name="Vesth T.C."/>
            <person name="Nybo J.L."/>
            <person name="Theobald S."/>
            <person name="Frisvad J.C."/>
            <person name="Larsen T.O."/>
            <person name="Nielsen K.F."/>
            <person name="Hoof J.B."/>
            <person name="Brandl J."/>
            <person name="Salamov A."/>
            <person name="Riley R."/>
            <person name="Gladden J.M."/>
            <person name="Phatale P."/>
            <person name="Nielsen M.T."/>
            <person name="Lyhne E.K."/>
            <person name="Kogle M.E."/>
            <person name="Strasser K."/>
            <person name="McDonnell E."/>
            <person name="Barry K."/>
            <person name="Clum A."/>
            <person name="Chen C."/>
            <person name="Nolan M."/>
            <person name="Sandor L."/>
            <person name="Kuo A."/>
            <person name="Lipzen A."/>
            <person name="Hainaut M."/>
            <person name="Drula E."/>
            <person name="Tsang A."/>
            <person name="Magnuson J.K."/>
            <person name="Henrissat B."/>
            <person name="Wiebenga A."/>
            <person name="Simmons B.A."/>
            <person name="Makela M.R."/>
            <person name="De vries R.P."/>
            <person name="Grigoriev I.V."/>
            <person name="Mortensen U.H."/>
            <person name="Baker S.E."/>
            <person name="Andersen M.R."/>
        </authorList>
    </citation>
    <scope>NUCLEOTIDE SEQUENCE [LARGE SCALE GENOMIC DNA]</scope>
    <source>
        <strain evidence="8 9">ATCC 13496</strain>
    </source>
</reference>
<dbReference type="EMBL" id="KZ851963">
    <property type="protein sequence ID" value="RDH14598.1"/>
    <property type="molecule type" value="Genomic_DNA"/>
</dbReference>
<keyword evidence="5" id="KW-0804">Transcription</keyword>
<protein>
    <recommendedName>
        <fullName evidence="7">Zn(2)-C6 fungal-type domain-containing protein</fullName>
    </recommendedName>
</protein>
<keyword evidence="1" id="KW-0479">Metal-binding</keyword>
<feature type="domain" description="Zn(2)-C6 fungal-type" evidence="7">
    <location>
        <begin position="13"/>
        <end position="43"/>
    </location>
</feature>
<dbReference type="AlphaFoldDB" id="A0A370BJI4"/>
<dbReference type="PANTHER" id="PTHR47660">
    <property type="entry name" value="TRANSCRIPTION FACTOR WITH C2H2 AND ZN(2)-CYS(6) DNA BINDING DOMAIN (EUROFUNG)-RELATED-RELATED"/>
    <property type="match status" value="1"/>
</dbReference>
<dbReference type="GO" id="GO:0003677">
    <property type="term" value="F:DNA binding"/>
    <property type="evidence" value="ECO:0007669"/>
    <property type="project" value="UniProtKB-KW"/>
</dbReference>
<dbReference type="GO" id="GO:0008270">
    <property type="term" value="F:zinc ion binding"/>
    <property type="evidence" value="ECO:0007669"/>
    <property type="project" value="InterPro"/>
</dbReference>
<dbReference type="GO" id="GO:0009893">
    <property type="term" value="P:positive regulation of metabolic process"/>
    <property type="evidence" value="ECO:0007669"/>
    <property type="project" value="UniProtKB-ARBA"/>
</dbReference>
<dbReference type="SUPFAM" id="SSF57701">
    <property type="entry name" value="Zn2/Cys6 DNA-binding domain"/>
    <property type="match status" value="1"/>
</dbReference>
<evidence type="ECO:0000259" key="7">
    <source>
        <dbReference type="PROSITE" id="PS50048"/>
    </source>
</evidence>
<evidence type="ECO:0000256" key="1">
    <source>
        <dbReference type="ARBA" id="ARBA00022723"/>
    </source>
</evidence>
<dbReference type="PANTHER" id="PTHR47660:SF3">
    <property type="entry name" value="FINGER DOMAIN PROTEIN, PUTATIVE (AFU_ORTHOLOGUE AFUA_4G03310)-RELATED"/>
    <property type="match status" value="1"/>
</dbReference>
<dbReference type="Proteomes" id="UP000253845">
    <property type="component" value="Unassembled WGS sequence"/>
</dbReference>
<evidence type="ECO:0000313" key="8">
    <source>
        <dbReference type="EMBL" id="RDH14598.1"/>
    </source>
</evidence>